<keyword evidence="3" id="KW-1185">Reference proteome</keyword>
<name>A0AA48WI98_9BURK</name>
<accession>A0AA48WI98</accession>
<dbReference type="PANTHER" id="PTHR45527:SF1">
    <property type="entry name" value="FATTY ACID SYNTHASE"/>
    <property type="match status" value="1"/>
</dbReference>
<dbReference type="Pfam" id="PF00501">
    <property type="entry name" value="AMP-binding"/>
    <property type="match status" value="1"/>
</dbReference>
<proteinExistence type="predicted"/>
<protein>
    <submittedName>
        <fullName evidence="2">Non-ribosomal peptide synthetase</fullName>
    </submittedName>
</protein>
<dbReference type="InterPro" id="IPR042099">
    <property type="entry name" value="ANL_N_sf"/>
</dbReference>
<dbReference type="InterPro" id="IPR036736">
    <property type="entry name" value="ACP-like_sf"/>
</dbReference>
<evidence type="ECO:0000313" key="2">
    <source>
        <dbReference type="EMBL" id="QPI52243.1"/>
    </source>
</evidence>
<dbReference type="InterPro" id="IPR000873">
    <property type="entry name" value="AMP-dep_synth/lig_dom"/>
</dbReference>
<sequence>MNTIVTRFGAIVQAHPDTTALLSDMEVLSYAALHERACQMAAAIDAWFLAQLGRSAGPTDVVGICIDKCADLYVSILGILGTGASYVPIDPQLQRDVQEHIVLSCRCRLIVAQGTALAGVGGAAVMAPAAPHAAGIAAGRMDGANASGADVCYTIFTSGSTGRPKGVPISHASLLNLVDWAIAEFALAPGVRALQYSTINFDASVLDIFPTLLSGATLCIPSQKQRLSEAELAQFCARREVTHAFLSPALLASLSAQRFPGITTLLTGGEACSPQAVRAWCVGRRLYNLYGPTECTVLVSYKRMDGACPQSNIGQAIPGVRLHVLDENGAPAGRGELYVAGVAVSQGYIGDAGAGAQSFLHVAAVDAGRLYKTGDLVERDGQGELHFLGRIDRQVKVRGYRIELEEIEAALKRLGHAEVAVKAGAQGTLVAYIVADTAIDGEALRTRLATILSDYKVPQHIVGWPRFPYKISGKVDYAALPDFVPVPAAGGVSHDARYAPIAALWAQELMLDLGSLLPSSNFRALGGTSINIVRLLSSIETHYGVRIDFIDFLDNPTIEFLVNTLTEND</sequence>
<dbReference type="Pfam" id="PF00550">
    <property type="entry name" value="PP-binding"/>
    <property type="match status" value="1"/>
</dbReference>
<feature type="domain" description="Carrier" evidence="1">
    <location>
        <begin position="492"/>
        <end position="569"/>
    </location>
</feature>
<dbReference type="RefSeq" id="WP_206091725.1">
    <property type="nucleotide sequence ID" value="NZ_CP065053.1"/>
</dbReference>
<dbReference type="CDD" id="cd05930">
    <property type="entry name" value="A_NRPS"/>
    <property type="match status" value="1"/>
</dbReference>
<dbReference type="PROSITE" id="PS50075">
    <property type="entry name" value="CARRIER"/>
    <property type="match status" value="1"/>
</dbReference>
<dbReference type="InterPro" id="IPR010071">
    <property type="entry name" value="AA_adenyl_dom"/>
</dbReference>
<dbReference type="Gene3D" id="3.40.50.12780">
    <property type="entry name" value="N-terminal domain of ligase-like"/>
    <property type="match status" value="1"/>
</dbReference>
<organism evidence="2 3">
    <name type="scientific">Massilia antarctica</name>
    <dbReference type="NCBI Taxonomy" id="2765360"/>
    <lineage>
        <taxon>Bacteria</taxon>
        <taxon>Pseudomonadati</taxon>
        <taxon>Pseudomonadota</taxon>
        <taxon>Betaproteobacteria</taxon>
        <taxon>Burkholderiales</taxon>
        <taxon>Oxalobacteraceae</taxon>
        <taxon>Telluria group</taxon>
        <taxon>Massilia</taxon>
    </lineage>
</organism>
<dbReference type="Proteomes" id="UP000662888">
    <property type="component" value="Chromosome"/>
</dbReference>
<dbReference type="NCBIfam" id="TIGR01733">
    <property type="entry name" value="AA-adenyl-dom"/>
    <property type="match status" value="1"/>
</dbReference>
<evidence type="ECO:0000313" key="3">
    <source>
        <dbReference type="Proteomes" id="UP000662888"/>
    </source>
</evidence>
<reference evidence="2 3" key="1">
    <citation type="submission" date="2020-11" db="EMBL/GenBank/DDBJ databases">
        <authorList>
            <person name="Sun Q."/>
        </authorList>
    </citation>
    <scope>NUCLEOTIDE SEQUENCE [LARGE SCALE GENOMIC DNA]</scope>
    <source>
        <strain evidence="2 3">P8398</strain>
    </source>
</reference>
<dbReference type="SUPFAM" id="SSF47336">
    <property type="entry name" value="ACP-like"/>
    <property type="match status" value="1"/>
</dbReference>
<gene>
    <name evidence="2" type="ORF">IV454_12610</name>
</gene>
<dbReference type="EMBL" id="CP065053">
    <property type="protein sequence ID" value="QPI52243.1"/>
    <property type="molecule type" value="Genomic_DNA"/>
</dbReference>
<dbReference type="InterPro" id="IPR009081">
    <property type="entry name" value="PP-bd_ACP"/>
</dbReference>
<dbReference type="Gene3D" id="3.30.300.30">
    <property type="match status" value="1"/>
</dbReference>
<dbReference type="InterPro" id="IPR045851">
    <property type="entry name" value="AMP-bd_C_sf"/>
</dbReference>
<dbReference type="SUPFAM" id="SSF56801">
    <property type="entry name" value="Acetyl-CoA synthetase-like"/>
    <property type="match status" value="1"/>
</dbReference>
<dbReference type="Gene3D" id="1.10.1200.10">
    <property type="entry name" value="ACP-like"/>
    <property type="match status" value="1"/>
</dbReference>
<dbReference type="PANTHER" id="PTHR45527">
    <property type="entry name" value="NONRIBOSOMAL PEPTIDE SYNTHETASE"/>
    <property type="match status" value="1"/>
</dbReference>
<evidence type="ECO:0000259" key="1">
    <source>
        <dbReference type="PROSITE" id="PS50075"/>
    </source>
</evidence>